<protein>
    <submittedName>
        <fullName evidence="6">LacI family DNA-binding transcriptional regulator</fullName>
    </submittedName>
</protein>
<dbReference type="Gene3D" id="1.10.260.40">
    <property type="entry name" value="lambda repressor-like DNA-binding domains"/>
    <property type="match status" value="1"/>
</dbReference>
<dbReference type="PANTHER" id="PTHR30146:SF148">
    <property type="entry name" value="HTH-TYPE TRANSCRIPTIONAL REPRESSOR PURR-RELATED"/>
    <property type="match status" value="1"/>
</dbReference>
<dbReference type="GO" id="GO:0003677">
    <property type="term" value="F:DNA binding"/>
    <property type="evidence" value="ECO:0007669"/>
    <property type="project" value="UniProtKB-KW"/>
</dbReference>
<dbReference type="Pfam" id="PF13377">
    <property type="entry name" value="Peripla_BP_3"/>
    <property type="match status" value="1"/>
</dbReference>
<keyword evidence="7" id="KW-1185">Reference proteome</keyword>
<dbReference type="Pfam" id="PF00356">
    <property type="entry name" value="LacI"/>
    <property type="match status" value="1"/>
</dbReference>
<dbReference type="RefSeq" id="WP_302079565.1">
    <property type="nucleotide sequence ID" value="NZ_JAUKWQ010000014.1"/>
</dbReference>
<evidence type="ECO:0000259" key="5">
    <source>
        <dbReference type="PROSITE" id="PS50932"/>
    </source>
</evidence>
<dbReference type="InterPro" id="IPR010982">
    <property type="entry name" value="Lambda_DNA-bd_dom_sf"/>
</dbReference>
<evidence type="ECO:0000313" key="7">
    <source>
        <dbReference type="Proteomes" id="UP001169006"/>
    </source>
</evidence>
<proteinExistence type="predicted"/>
<keyword evidence="3 6" id="KW-0238">DNA-binding</keyword>
<dbReference type="PANTHER" id="PTHR30146">
    <property type="entry name" value="LACI-RELATED TRANSCRIPTIONAL REPRESSOR"/>
    <property type="match status" value="1"/>
</dbReference>
<dbReference type="CDD" id="cd06267">
    <property type="entry name" value="PBP1_LacI_sugar_binding-like"/>
    <property type="match status" value="1"/>
</dbReference>
<dbReference type="InterPro" id="IPR046335">
    <property type="entry name" value="LacI/GalR-like_sensor"/>
</dbReference>
<dbReference type="EMBL" id="JAUKWQ010000014">
    <property type="protein sequence ID" value="MDO1585277.1"/>
    <property type="molecule type" value="Genomic_DNA"/>
</dbReference>
<dbReference type="SMART" id="SM00354">
    <property type="entry name" value="HTH_LACI"/>
    <property type="match status" value="1"/>
</dbReference>
<dbReference type="PROSITE" id="PS50932">
    <property type="entry name" value="HTH_LACI_2"/>
    <property type="match status" value="1"/>
</dbReference>
<keyword evidence="4" id="KW-0804">Transcription</keyword>
<reference evidence="6" key="2">
    <citation type="submission" date="2023-07" db="EMBL/GenBank/DDBJ databases">
        <authorList>
            <person name="Sun H."/>
        </authorList>
    </citation>
    <scope>NUCLEOTIDE SEQUENCE</scope>
    <source>
        <strain evidence="6">05753</strain>
    </source>
</reference>
<evidence type="ECO:0000256" key="1">
    <source>
        <dbReference type="ARBA" id="ARBA00022491"/>
    </source>
</evidence>
<keyword evidence="2" id="KW-0805">Transcription regulation</keyword>
<evidence type="ECO:0000313" key="6">
    <source>
        <dbReference type="EMBL" id="MDO1585277.1"/>
    </source>
</evidence>
<keyword evidence="1" id="KW-0678">Repressor</keyword>
<dbReference type="SUPFAM" id="SSF53822">
    <property type="entry name" value="Periplasmic binding protein-like I"/>
    <property type="match status" value="1"/>
</dbReference>
<dbReference type="CDD" id="cd01392">
    <property type="entry name" value="HTH_LacI"/>
    <property type="match status" value="1"/>
</dbReference>
<sequence length="352" mass="38367">MPEERVKPKIGLKDVAKDAGVSLSTASHALNGTAPLTVEVRDRVIDSAQRLGYLERRRTRATIATLRTIVLAITSDAAPHSDLNLVSWTILNGLRQECERRGIRIVPFVSAGNRIDGTDVRRLAQTESVDGIIVLNDDHPDLIRTLSQGKVPLVILNGEDPSMSVDTVTGENRFGSCQGIEHLLSLGHRRILHLTWKGRTTIRRRYDGYLDAHLAAGLQAPVELVLEAAGYEPEKGERAIAEFLKREPDLRGATAIFCAADNLALGCMKALQAAGLRVPEDISVLGFDNIMPGEFSTPPLSTVQMPSDRLGTAAVSLLEQKLLSNDPLRPAHRLELGCKLVLRGSTAPPRQR</sequence>
<accession>A0ABT8T7I4</accession>
<evidence type="ECO:0000256" key="2">
    <source>
        <dbReference type="ARBA" id="ARBA00023015"/>
    </source>
</evidence>
<dbReference type="SUPFAM" id="SSF47413">
    <property type="entry name" value="lambda repressor-like DNA-binding domains"/>
    <property type="match status" value="1"/>
</dbReference>
<feature type="domain" description="HTH lacI-type" evidence="5">
    <location>
        <begin position="10"/>
        <end position="64"/>
    </location>
</feature>
<evidence type="ECO:0000256" key="3">
    <source>
        <dbReference type="ARBA" id="ARBA00023125"/>
    </source>
</evidence>
<comment type="caution">
    <text evidence="6">The sequence shown here is derived from an EMBL/GenBank/DDBJ whole genome shotgun (WGS) entry which is preliminary data.</text>
</comment>
<dbReference type="PROSITE" id="PS00356">
    <property type="entry name" value="HTH_LACI_1"/>
    <property type="match status" value="1"/>
</dbReference>
<dbReference type="Proteomes" id="UP001169006">
    <property type="component" value="Unassembled WGS sequence"/>
</dbReference>
<dbReference type="InterPro" id="IPR000843">
    <property type="entry name" value="HTH_LacI"/>
</dbReference>
<evidence type="ECO:0000256" key="4">
    <source>
        <dbReference type="ARBA" id="ARBA00023163"/>
    </source>
</evidence>
<organism evidence="6 7">
    <name type="scientific">Rhizobium oryzicola</name>
    <dbReference type="NCBI Taxonomy" id="1232668"/>
    <lineage>
        <taxon>Bacteria</taxon>
        <taxon>Pseudomonadati</taxon>
        <taxon>Pseudomonadota</taxon>
        <taxon>Alphaproteobacteria</taxon>
        <taxon>Hyphomicrobiales</taxon>
        <taxon>Rhizobiaceae</taxon>
        <taxon>Rhizobium/Agrobacterium group</taxon>
        <taxon>Rhizobium</taxon>
    </lineage>
</organism>
<dbReference type="Gene3D" id="3.40.50.2300">
    <property type="match status" value="2"/>
</dbReference>
<gene>
    <name evidence="6" type="ORF">Q2T52_24565</name>
</gene>
<name>A0ABT8T7I4_9HYPH</name>
<dbReference type="InterPro" id="IPR028082">
    <property type="entry name" value="Peripla_BP_I"/>
</dbReference>
<reference evidence="6" key="1">
    <citation type="journal article" date="2015" name="Int. J. Syst. Evol. Microbiol.">
        <title>Rhizobium oryzicola sp. nov., potential plant-growth-promoting endophytic bacteria isolated from rice roots.</title>
        <authorList>
            <person name="Zhang X.X."/>
            <person name="Gao J.S."/>
            <person name="Cao Y.H."/>
            <person name="Sheirdil R.A."/>
            <person name="Wang X.C."/>
            <person name="Zhang L."/>
        </authorList>
    </citation>
    <scope>NUCLEOTIDE SEQUENCE</scope>
    <source>
        <strain evidence="6">05753</strain>
    </source>
</reference>